<evidence type="ECO:0000313" key="2">
    <source>
        <dbReference type="Proteomes" id="UP000266861"/>
    </source>
</evidence>
<protein>
    <submittedName>
        <fullName evidence="1">Uncharacterized protein</fullName>
    </submittedName>
</protein>
<keyword evidence="2" id="KW-1185">Reference proteome</keyword>
<gene>
    <name evidence="1" type="ORF">Glove_519g69</name>
</gene>
<dbReference type="Proteomes" id="UP000266861">
    <property type="component" value="Unassembled WGS sequence"/>
</dbReference>
<proteinExistence type="predicted"/>
<dbReference type="OrthoDB" id="2407064at2759"/>
<dbReference type="EMBL" id="PQFF01000448">
    <property type="protein sequence ID" value="RHZ49615.1"/>
    <property type="molecule type" value="Genomic_DNA"/>
</dbReference>
<organism evidence="1 2">
    <name type="scientific">Diversispora epigaea</name>
    <dbReference type="NCBI Taxonomy" id="1348612"/>
    <lineage>
        <taxon>Eukaryota</taxon>
        <taxon>Fungi</taxon>
        <taxon>Fungi incertae sedis</taxon>
        <taxon>Mucoromycota</taxon>
        <taxon>Glomeromycotina</taxon>
        <taxon>Glomeromycetes</taxon>
        <taxon>Diversisporales</taxon>
        <taxon>Diversisporaceae</taxon>
        <taxon>Diversispora</taxon>
    </lineage>
</organism>
<name>A0A397GF60_9GLOM</name>
<evidence type="ECO:0000313" key="1">
    <source>
        <dbReference type="EMBL" id="RHZ49615.1"/>
    </source>
</evidence>
<sequence>MSKKPEEEFLPTLSSALKKIFPDAPEDVITRYEKQLANVKELDPVLVLTPNET</sequence>
<reference evidence="1 2" key="1">
    <citation type="submission" date="2018-08" db="EMBL/GenBank/DDBJ databases">
        <title>Genome and evolution of the arbuscular mycorrhizal fungus Diversispora epigaea (formerly Glomus versiforme) and its bacterial endosymbionts.</title>
        <authorList>
            <person name="Sun X."/>
            <person name="Fei Z."/>
            <person name="Harrison M."/>
        </authorList>
    </citation>
    <scope>NUCLEOTIDE SEQUENCE [LARGE SCALE GENOMIC DNA]</scope>
    <source>
        <strain evidence="1 2">IT104</strain>
    </source>
</reference>
<dbReference type="AlphaFoldDB" id="A0A397GF60"/>
<comment type="caution">
    <text evidence="1">The sequence shown here is derived from an EMBL/GenBank/DDBJ whole genome shotgun (WGS) entry which is preliminary data.</text>
</comment>
<accession>A0A397GF60</accession>